<dbReference type="PROSITE" id="PS50077">
    <property type="entry name" value="HEAT_REPEAT"/>
    <property type="match status" value="3"/>
</dbReference>
<dbReference type="KEGG" id="pfp:PFL1_05760"/>
<accession>A0A061H257</accession>
<dbReference type="InterPro" id="IPR034085">
    <property type="entry name" value="TOG"/>
</dbReference>
<dbReference type="SMART" id="SM01349">
    <property type="entry name" value="TOG"/>
    <property type="match status" value="2"/>
</dbReference>
<evidence type="ECO:0000256" key="4">
    <source>
        <dbReference type="SAM" id="MobiDB-lite"/>
    </source>
</evidence>
<protein>
    <recommendedName>
        <fullName evidence="5">TOG domain-containing protein</fullName>
    </recommendedName>
</protein>
<name>A0A061H257_9BASI</name>
<dbReference type="Pfam" id="PF24993">
    <property type="entry name" value="GNC1_N"/>
    <property type="match status" value="1"/>
</dbReference>
<dbReference type="PANTHER" id="PTHR23346">
    <property type="entry name" value="TRANSLATIONAL ACTIVATOR GCN1-RELATED"/>
    <property type="match status" value="1"/>
</dbReference>
<dbReference type="Pfam" id="PF12074">
    <property type="entry name" value="Gcn1_N"/>
    <property type="match status" value="1"/>
</dbReference>
<dbReference type="Pfam" id="PF23271">
    <property type="entry name" value="HEAT_GCN1"/>
    <property type="match status" value="1"/>
</dbReference>
<dbReference type="GO" id="GO:0005829">
    <property type="term" value="C:cytosol"/>
    <property type="evidence" value="ECO:0007669"/>
    <property type="project" value="TreeGrafter"/>
</dbReference>
<dbReference type="InterPro" id="IPR021133">
    <property type="entry name" value="HEAT_type_2"/>
</dbReference>
<dbReference type="GO" id="GO:0019887">
    <property type="term" value="F:protein kinase regulator activity"/>
    <property type="evidence" value="ECO:0007669"/>
    <property type="project" value="TreeGrafter"/>
</dbReference>
<dbReference type="GO" id="GO:0006417">
    <property type="term" value="P:regulation of translation"/>
    <property type="evidence" value="ECO:0007669"/>
    <property type="project" value="TreeGrafter"/>
</dbReference>
<dbReference type="InterPro" id="IPR022716">
    <property type="entry name" value="Gcn1_N"/>
</dbReference>
<proteinExistence type="inferred from homology"/>
<dbReference type="SUPFAM" id="SSF48371">
    <property type="entry name" value="ARM repeat"/>
    <property type="match status" value="3"/>
</dbReference>
<feature type="repeat" description="HEAT" evidence="3">
    <location>
        <begin position="2074"/>
        <end position="2112"/>
    </location>
</feature>
<evidence type="ECO:0000256" key="2">
    <source>
        <dbReference type="ARBA" id="ARBA00022737"/>
    </source>
</evidence>
<dbReference type="Pfam" id="PF24916">
    <property type="entry name" value="HEAT_GCN1_fung"/>
    <property type="match status" value="1"/>
</dbReference>
<dbReference type="InterPro" id="IPR056810">
    <property type="entry name" value="GNC1-like_N"/>
</dbReference>
<reference evidence="6 7" key="1">
    <citation type="journal article" date="2013" name="Plant Cell">
        <title>The transition from a phytopathogenic smut ancestor to an anamorphic biocontrol agent deciphered by comparative whole-genome analysis.</title>
        <authorList>
            <person name="Lefebvre F."/>
            <person name="Joly D.L."/>
            <person name="Labbe C."/>
            <person name="Teichmann B."/>
            <person name="Linning R."/>
            <person name="Belzile F."/>
            <person name="Bakkeren G."/>
            <person name="Belanger R.R."/>
        </authorList>
    </citation>
    <scope>NUCLEOTIDE SEQUENCE [LARGE SCALE GENOMIC DNA]</scope>
    <source>
        <strain evidence="6 7">PF-1</strain>
    </source>
</reference>
<feature type="domain" description="TOG" evidence="5">
    <location>
        <begin position="1431"/>
        <end position="1663"/>
    </location>
</feature>
<evidence type="ECO:0000259" key="5">
    <source>
        <dbReference type="SMART" id="SM01349"/>
    </source>
</evidence>
<dbReference type="Proteomes" id="UP000053664">
    <property type="component" value="Unassembled WGS sequence"/>
</dbReference>
<dbReference type="EMBL" id="KE361643">
    <property type="protein sequence ID" value="EPQ26782.1"/>
    <property type="molecule type" value="Genomic_DNA"/>
</dbReference>
<dbReference type="RefSeq" id="XP_007881485.1">
    <property type="nucleotide sequence ID" value="XM_007883294.1"/>
</dbReference>
<dbReference type="OrthoDB" id="5148094at2759"/>
<evidence type="ECO:0000313" key="7">
    <source>
        <dbReference type="Proteomes" id="UP000053664"/>
    </source>
</evidence>
<comment type="similarity">
    <text evidence="1">Belongs to the GCN1 family.</text>
</comment>
<dbReference type="GeneID" id="19319845"/>
<sequence length="2647" mass="285273">MRTKDLKNWVSSTSSEPLEPYDDDDDLAPSKMNSENGDAAAASVDPLQQWDHFLDLADRSINSSSTKTRLDFLERQGKKAARLADLESARRAELLALLVATYAKYIDRDSRLASLQLAHDLISIDESKQPESANGPVIKYAVGWLKREAERICKPGSPSGSAAPLATRAALHAWVCKVLDVACETAQARQPPAKPESLPVWEPLVQILALTYDSVLADGERAKPSIRKNTVALTRRTLRSCQTQIPALISSVTSSPAGAAALRAVPLLGEVVGVSVRLRVGSEKSKGAPDGVGRGYVKVAKESILAFYSAQVVASKTAVPQQALDALSDFIANEVDEQDVTGTLRPQLEKMLLRSPEVALPVASRLFEAYRGDAGPHAKPLLAATVSASRSSNALTRAKALDFFRVLTRNASDKAAVTALVEEILAMLKGGKAGTPEARASLFAMLSSVEAGEHAKSAAIVEAVSPMLAKEIQEASMQAGVQAVCHHLRWCLQQDVQPAAAVSQAINKELQNAKIPLRKAVCLAVGELFWSTSAGEGPTAASKAFAESLLPGLEASLKAASTNTLTAPGGPLEGYVAVAILEGRLSAWGSSKIAAAMDKNATLQTIVATAPKPSFVLNEKVVKKLATPDEEIWLLRALQALVERRTKEFEKDEALRIAAAHGFIHVLLHGSASSSRRLATAVVEALAANHALLVNTMVREGVFAYLHHTKEPAAKASTGAAAAAAAAGEGEDGASSHKNHGRELRRLLQAASAFAEDLPVDDRQRALVGLLVLAHHPDLLDHGTTCFMDLCFRAKVLPIDLVTAKLQDLLAALRSAIDDPHLADAGYAGMTTLARMSPDEVMAQLVSSIETDIQCDEIARLTQEELGIWRTEPGTLFVDVLSAKKEPTNERAKKDTSIEKWEAEIREQIAKKKAAANKTLTKDQKATVDAQTKVENETRARVEELRQRLVRSLKTVSSLVGARAEELQGYMQSLVGLVLDVLRVPQATLLVGAEAKEAFWALSSCTSTRLDIYSMFAGVAILRTIDEELVAEDLRQEPIEELVLRILYRLRFLSEQAPLDPGSVAFINPLVVAIVHAGGLGVKPDDTDSVLEQIQLVLDFMSFHGSACEDARYPRSSFIDSLVHIVARHSQIAKDAVAALRDLGEAIRTSTLPQELQKLLDNLMVDEVYVRNGCLQAIQPLDLTDLEFPRELWLACHDDDENNARLAEKAWDENALDVPADFAGALVPLLEHKNAYVRQSCARALAEATRVHPEQVTLVVAALCSLYRERNKPLAPEYDRFGMVIESTMNREDPWKTRAAIATALKYQAEFLQGTDVAPFFDFAIAGQALGDRNDDVREKMLDAASTVVDLHGADHISELINMFEAFFAHPASTSDDNDGVTEAVVILLGREARHLAATDGRISKVVDRLIDALKTPSELVQSAVADCLPPLCQAISKDVPRLFDSLFDQLFHGAKYAERRGAAYGLAGLVMGRGIGSVKEFGVMRRLSSAVGEKAATTRQGAMFAFETLTITLKTLFEPYIAEILPHLLAGYGDGSADVREATEDASRAIMQTVSGHCVKMILPTLLEGLEEKQWRTKKGAIELLGAMAYCAPRQLSVSLPTVIPRLSEVLTDSHTQVRTAANKSLKQFGEVISNPEIKDLVPILLKALIDPNTKTPAALKGLLETSFVHYIDSPSLALLVPIIDRGLKERSATVQQNAARIVGNLAGLTDSKDFVPYLGKLIPMVRVVLVSPVPEARAVAAKALGTLVERLGEVHFVDLVPSLLQVLRSDATGVDRQGAAQGLAEVLAGLGMERMENLLPEIINSASSARAYVREGHISLLIYLPATFGHRFAPHLGRIIPPILGGIADETESVREASMRAGRMIIANYSSKAVDLLLPHLEQGLFDESWRIRMSSLQLIADLLFRLSGISGKNEVEQDDADENNEAIAVNNSVQRALVEALGQERRDRILASIYIVRQDPNIPVRQAAIHTWKALVHNTPRTAREVLPTMLDILIKSLASNGDENREMAARTLGELVKKLGEKILRETIPILRMRGATSDDAKTRSGVCFAVTEILANSTKTQLEDHEDAIIAVVRHALVDESQMVRHAAAQAFDATQQYIGPRAIDETIPTLLEALSDTSGGTSETALAALREVMRARADVVFPVLVPTLIAQPMTSFNARALAVLVKVAGTALNRRLSNILTALSKALQLEKDEAVVADLDSAIEAIFASISDVDGLHQTMIQLLGWAGSNVSPQQRVAGCRFFKTFCTVKRASIDLSDYLVDWIRKLVTLFDDPVPEVVEAAWEALEACLKTVSKEEMEGLVVPLRRTLEGVGSPGKHLAGLCRPKGAGPLVPVFLAGLMNGTAEQRQYGALGLSDIVERTSPEAIKPFVTSMIGPLIRLCGDRHPPPVKAAILTSLDTMVRHIPALVRPFYPQLQRSYQKAVSDASSNTVRSRAGIALGSLMALQARVDPVILELVQGARSGFVGLGGGTGGDDGAAGAGAGAGETGEIADSFAQALAQVLANAPSKNVGAPSREAIMNLLESAFEASTSEDLKDAFKQGMAEVVGSLVKLDADMGRRAFTTLVVDARAGDAALQSLCIRAALERDPQALHDLGLADDIVKTIAGWVGEASAISRPAKESRELVKHSATWSAEARNADWI</sequence>
<dbReference type="InterPro" id="IPR016024">
    <property type="entry name" value="ARM-type_fold"/>
</dbReference>
<dbReference type="InterPro" id="IPR056809">
    <property type="entry name" value="HEAT_GCN1_fung"/>
</dbReference>
<feature type="region of interest" description="Disordered" evidence="4">
    <location>
        <begin position="1"/>
        <end position="41"/>
    </location>
</feature>
<dbReference type="InterPro" id="IPR011989">
    <property type="entry name" value="ARM-like"/>
</dbReference>
<dbReference type="Pfam" id="PF24987">
    <property type="entry name" value="HEAT_EF3_N"/>
    <property type="match status" value="2"/>
</dbReference>
<organism evidence="6 7">
    <name type="scientific">Pseudozyma flocculosa PF-1</name>
    <dbReference type="NCBI Taxonomy" id="1277687"/>
    <lineage>
        <taxon>Eukaryota</taxon>
        <taxon>Fungi</taxon>
        <taxon>Dikarya</taxon>
        <taxon>Basidiomycota</taxon>
        <taxon>Ustilaginomycotina</taxon>
        <taxon>Ustilaginomycetes</taxon>
        <taxon>Ustilaginales</taxon>
        <taxon>Ustilaginaceae</taxon>
        <taxon>Pseudozyma</taxon>
    </lineage>
</organism>
<dbReference type="eggNOG" id="KOG1242">
    <property type="taxonomic scope" value="Eukaryota"/>
</dbReference>
<dbReference type="PANTHER" id="PTHR23346:SF7">
    <property type="entry name" value="STALLED RIBOSOME SENSOR GCN1"/>
    <property type="match status" value="1"/>
</dbReference>
<feature type="repeat" description="HEAT" evidence="3">
    <location>
        <begin position="1723"/>
        <end position="1761"/>
    </location>
</feature>
<feature type="domain" description="TOG" evidence="5">
    <location>
        <begin position="1870"/>
        <end position="2130"/>
    </location>
</feature>
<evidence type="ECO:0000256" key="1">
    <source>
        <dbReference type="ARBA" id="ARBA00007366"/>
    </source>
</evidence>
<dbReference type="HOGENOM" id="CLU_000504_2_0_1"/>
<feature type="repeat" description="HEAT" evidence="3">
    <location>
        <begin position="1604"/>
        <end position="1642"/>
    </location>
</feature>
<dbReference type="InterPro" id="IPR057546">
    <property type="entry name" value="HEAT_GCN1"/>
</dbReference>
<dbReference type="GO" id="GO:0034198">
    <property type="term" value="P:cellular response to amino acid starvation"/>
    <property type="evidence" value="ECO:0007669"/>
    <property type="project" value="TreeGrafter"/>
</dbReference>
<gene>
    <name evidence="6" type="ORF">PFL1_05760</name>
</gene>
<evidence type="ECO:0000256" key="3">
    <source>
        <dbReference type="PROSITE-ProRule" id="PRU00103"/>
    </source>
</evidence>
<keyword evidence="2" id="KW-0677">Repeat</keyword>
<dbReference type="Gene3D" id="1.25.10.10">
    <property type="entry name" value="Leucine-rich Repeat Variant"/>
    <property type="match status" value="6"/>
</dbReference>
<dbReference type="Pfam" id="PF24984">
    <property type="entry name" value="HEAT_EF3_GNC1"/>
    <property type="match status" value="1"/>
</dbReference>
<evidence type="ECO:0000313" key="6">
    <source>
        <dbReference type="EMBL" id="EPQ26782.1"/>
    </source>
</evidence>